<evidence type="ECO:0000256" key="3">
    <source>
        <dbReference type="ARBA" id="ARBA00023027"/>
    </source>
</evidence>
<dbReference type="InterPro" id="IPR050857">
    <property type="entry name" value="D-2-hydroxyacid_DH"/>
</dbReference>
<evidence type="ECO:0000259" key="6">
    <source>
        <dbReference type="Pfam" id="PF02826"/>
    </source>
</evidence>
<evidence type="ECO:0000313" key="8">
    <source>
        <dbReference type="Proteomes" id="UP001596147"/>
    </source>
</evidence>
<dbReference type="Proteomes" id="UP001596147">
    <property type="component" value="Unassembled WGS sequence"/>
</dbReference>
<dbReference type="InterPro" id="IPR036291">
    <property type="entry name" value="NAD(P)-bd_dom_sf"/>
</dbReference>
<keyword evidence="2 4" id="KW-0560">Oxidoreductase</keyword>
<dbReference type="PANTHER" id="PTHR42789:SF1">
    <property type="entry name" value="D-ISOMER SPECIFIC 2-HYDROXYACID DEHYDROGENASE FAMILY PROTEIN (AFU_ORTHOLOGUE AFUA_6G10090)"/>
    <property type="match status" value="1"/>
</dbReference>
<feature type="domain" description="D-isomer specific 2-hydroxyacid dehydrogenase NAD-binding" evidence="6">
    <location>
        <begin position="116"/>
        <end position="287"/>
    </location>
</feature>
<reference evidence="8" key="1">
    <citation type="journal article" date="2019" name="Int. J. Syst. Evol. Microbiol.">
        <title>The Global Catalogue of Microorganisms (GCM) 10K type strain sequencing project: providing services to taxonomists for standard genome sequencing and annotation.</title>
        <authorList>
            <consortium name="The Broad Institute Genomics Platform"/>
            <consortium name="The Broad Institute Genome Sequencing Center for Infectious Disease"/>
            <person name="Wu L."/>
            <person name="Ma J."/>
        </authorList>
    </citation>
    <scope>NUCLEOTIDE SEQUENCE [LARGE SCALE GENOMIC DNA]</scope>
    <source>
        <strain evidence="8">CGMCC 1.12237</strain>
    </source>
</reference>
<evidence type="ECO:0000313" key="7">
    <source>
        <dbReference type="EMBL" id="MFC5465065.1"/>
    </source>
</evidence>
<dbReference type="InterPro" id="IPR006140">
    <property type="entry name" value="D-isomer_DH_NAD-bd"/>
</dbReference>
<comment type="similarity">
    <text evidence="1 4">Belongs to the D-isomer specific 2-hydroxyacid dehydrogenase family.</text>
</comment>
<keyword evidence="3" id="KW-0520">NAD</keyword>
<feature type="domain" description="D-isomer specific 2-hydroxyacid dehydrogenase catalytic" evidence="5">
    <location>
        <begin position="36"/>
        <end position="314"/>
    </location>
</feature>
<dbReference type="Pfam" id="PF00389">
    <property type="entry name" value="2-Hacid_dh"/>
    <property type="match status" value="1"/>
</dbReference>
<dbReference type="Gene3D" id="3.40.50.720">
    <property type="entry name" value="NAD(P)-binding Rossmann-like Domain"/>
    <property type="match status" value="2"/>
</dbReference>
<sequence>MLKGLFILDNVDLIYGSSYEKIKQYVDIYAEPQTRFTIKENLHLLKEADVIFSGWGCPLLDEEFLAAAPNLKAIFYGAGTIKGFVTDAFWERNIQITSAYAANAEPVVEYALSQILFSLKRGWHYVLNTKKERAFTSKRDVPGGFRSTVGIVSLGMVGSKVCEKLKQFDMNVIAYDPYVSEETAAKLGVKLCSLEEVFQKSDVVSLHTPWLKETEGLITGELISSMKTNATLINTSRGAVINEPEMIEVLKQRQDLFAVLDVTYPEPPVVHSPLFTLENVILTPHIAGSMSEECHRMGEYMVAELKRYVNNEPLVWGITKEKSLIMA</sequence>
<organism evidence="7 8">
    <name type="scientific">Lederbergia graminis</name>
    <dbReference type="NCBI Taxonomy" id="735518"/>
    <lineage>
        <taxon>Bacteria</taxon>
        <taxon>Bacillati</taxon>
        <taxon>Bacillota</taxon>
        <taxon>Bacilli</taxon>
        <taxon>Bacillales</taxon>
        <taxon>Bacillaceae</taxon>
        <taxon>Lederbergia</taxon>
    </lineage>
</organism>
<dbReference type="EMBL" id="JBHSMC010000013">
    <property type="protein sequence ID" value="MFC5465065.1"/>
    <property type="molecule type" value="Genomic_DNA"/>
</dbReference>
<dbReference type="RefSeq" id="WP_382350858.1">
    <property type="nucleotide sequence ID" value="NZ_JBHSMC010000013.1"/>
</dbReference>
<evidence type="ECO:0000256" key="4">
    <source>
        <dbReference type="RuleBase" id="RU003719"/>
    </source>
</evidence>
<dbReference type="SUPFAM" id="SSF52283">
    <property type="entry name" value="Formate/glycerate dehydrogenase catalytic domain-like"/>
    <property type="match status" value="1"/>
</dbReference>
<dbReference type="CDD" id="cd12167">
    <property type="entry name" value="2-Hacid_dh_8"/>
    <property type="match status" value="1"/>
</dbReference>
<dbReference type="Pfam" id="PF02826">
    <property type="entry name" value="2-Hacid_dh_C"/>
    <property type="match status" value="1"/>
</dbReference>
<keyword evidence="8" id="KW-1185">Reference proteome</keyword>
<protein>
    <submittedName>
        <fullName evidence="7">Hydroxyacid dehydrogenase</fullName>
    </submittedName>
</protein>
<name>A0ABW0LGQ2_9BACI</name>
<dbReference type="InterPro" id="IPR006139">
    <property type="entry name" value="D-isomer_2_OHA_DH_cat_dom"/>
</dbReference>
<gene>
    <name evidence="7" type="ORF">ACFPM4_09895</name>
</gene>
<proteinExistence type="inferred from homology"/>
<dbReference type="PANTHER" id="PTHR42789">
    <property type="entry name" value="D-ISOMER SPECIFIC 2-HYDROXYACID DEHYDROGENASE FAMILY PROTEIN (AFU_ORTHOLOGUE AFUA_6G10090)"/>
    <property type="match status" value="1"/>
</dbReference>
<evidence type="ECO:0000256" key="1">
    <source>
        <dbReference type="ARBA" id="ARBA00005854"/>
    </source>
</evidence>
<accession>A0ABW0LGQ2</accession>
<comment type="caution">
    <text evidence="7">The sequence shown here is derived from an EMBL/GenBank/DDBJ whole genome shotgun (WGS) entry which is preliminary data.</text>
</comment>
<evidence type="ECO:0000256" key="2">
    <source>
        <dbReference type="ARBA" id="ARBA00023002"/>
    </source>
</evidence>
<dbReference type="SUPFAM" id="SSF51735">
    <property type="entry name" value="NAD(P)-binding Rossmann-fold domains"/>
    <property type="match status" value="1"/>
</dbReference>
<evidence type="ECO:0000259" key="5">
    <source>
        <dbReference type="Pfam" id="PF00389"/>
    </source>
</evidence>